<protein>
    <recommendedName>
        <fullName evidence="3">DUF4256 domain-containing protein</fullName>
    </recommendedName>
</protein>
<dbReference type="AlphaFoldDB" id="I7IZ94"/>
<dbReference type="OrthoDB" id="8442276at2"/>
<dbReference type="RefSeq" id="WP_009559492.1">
    <property type="nucleotide sequence ID" value="NZ_AYZN01000002.1"/>
</dbReference>
<evidence type="ECO:0008006" key="3">
    <source>
        <dbReference type="Google" id="ProtNLM"/>
    </source>
</evidence>
<keyword evidence="2" id="KW-1185">Reference proteome</keyword>
<sequence length="180" mass="20591">MELTLPTSKDLMSILEARFAKNPTRHENLTWQEISDKLENSPELLKKIAYLEATQGEPDGAVINDQVVYVDFSKETPKGRKSLCYDQAARLGRKKFPPVSSVIEECEKWGVELLTEAEYRQIQALENLDLKTSSWIKTPAEIRDLGGALFCDNRYDHIFVYHNGADSYYSSRAFRAKIIL</sequence>
<dbReference type="eggNOG" id="ENOG502Z7KY">
    <property type="taxonomic scope" value="Bacteria"/>
</dbReference>
<name>I7IZ94_9LACO</name>
<evidence type="ECO:0000313" key="2">
    <source>
        <dbReference type="Proteomes" id="UP000009311"/>
    </source>
</evidence>
<gene>
    <name evidence="1" type="ORF">BN53_02320</name>
</gene>
<dbReference type="STRING" id="1423790.BN53_02320"/>
<dbReference type="Pfam" id="PF14066">
    <property type="entry name" value="DUF4256"/>
    <property type="match status" value="1"/>
</dbReference>
<accession>I7IZ94</accession>
<dbReference type="EMBL" id="CAKD01000013">
    <property type="protein sequence ID" value="CCI84937.1"/>
    <property type="molecule type" value="Genomic_DNA"/>
</dbReference>
<organism evidence="1 2">
    <name type="scientific">Lactobacillus pasteurii DSM 23907 = CRBIP 24.76</name>
    <dbReference type="NCBI Taxonomy" id="1423790"/>
    <lineage>
        <taxon>Bacteria</taxon>
        <taxon>Bacillati</taxon>
        <taxon>Bacillota</taxon>
        <taxon>Bacilli</taxon>
        <taxon>Lactobacillales</taxon>
        <taxon>Lactobacillaceae</taxon>
        <taxon>Lactobacillus</taxon>
    </lineage>
</organism>
<dbReference type="Proteomes" id="UP000009311">
    <property type="component" value="Unassembled WGS sequence"/>
</dbReference>
<reference evidence="1 2" key="1">
    <citation type="submission" date="2012-06" db="EMBL/GenBank/DDBJ databases">
        <title>Draft Genome Sequence of Lactobacillus pasteurii CRBIP 24.76T.</title>
        <authorList>
            <person name="Cousin S."/>
            <person name="Bouchier C."/>
            <person name="Loux V."/>
            <person name="Ma L."/>
            <person name="Creno S."/>
            <person name="Bizet C."/>
            <person name="Clermont D."/>
        </authorList>
    </citation>
    <scope>NUCLEOTIDE SEQUENCE [LARGE SCALE GENOMIC DNA]</scope>
    <source>
        <strain evidence="2">CRBIP 24.76T</strain>
    </source>
</reference>
<dbReference type="PATRIC" id="fig|1423790.3.peg.1030"/>
<comment type="caution">
    <text evidence="1">The sequence shown here is derived from an EMBL/GenBank/DDBJ whole genome shotgun (WGS) entry which is preliminary data.</text>
</comment>
<dbReference type="InterPro" id="IPR025352">
    <property type="entry name" value="DUF4256"/>
</dbReference>
<proteinExistence type="predicted"/>
<evidence type="ECO:0000313" key="1">
    <source>
        <dbReference type="EMBL" id="CCI84937.1"/>
    </source>
</evidence>